<dbReference type="GO" id="GO:0006950">
    <property type="term" value="P:response to stress"/>
    <property type="evidence" value="ECO:0007669"/>
    <property type="project" value="TreeGrafter"/>
</dbReference>
<dbReference type="SUPFAM" id="SSF46785">
    <property type="entry name" value="Winged helix' DNA-binding domain"/>
    <property type="match status" value="1"/>
</dbReference>
<dbReference type="Proteomes" id="UP000280501">
    <property type="component" value="Unassembled WGS sequence"/>
</dbReference>
<evidence type="ECO:0000313" key="3">
    <source>
        <dbReference type="EMBL" id="RPF19892.1"/>
    </source>
</evidence>
<dbReference type="InterPro" id="IPR000835">
    <property type="entry name" value="HTH_MarR-typ"/>
</dbReference>
<dbReference type="GO" id="GO:0003677">
    <property type="term" value="F:DNA binding"/>
    <property type="evidence" value="ECO:0007669"/>
    <property type="project" value="UniProtKB-KW"/>
</dbReference>
<keyword evidence="4" id="KW-1185">Reference proteome</keyword>
<dbReference type="PROSITE" id="PS50995">
    <property type="entry name" value="HTH_MARR_2"/>
    <property type="match status" value="1"/>
</dbReference>
<dbReference type="SMART" id="SM00347">
    <property type="entry name" value="HTH_MARR"/>
    <property type="match status" value="1"/>
</dbReference>
<dbReference type="AlphaFoldDB" id="A0A3N4Z3Z3"/>
<organism evidence="3 4">
    <name type="scientific">Myceligenerans xiligouense</name>
    <dbReference type="NCBI Taxonomy" id="253184"/>
    <lineage>
        <taxon>Bacteria</taxon>
        <taxon>Bacillati</taxon>
        <taxon>Actinomycetota</taxon>
        <taxon>Actinomycetes</taxon>
        <taxon>Micrococcales</taxon>
        <taxon>Promicromonosporaceae</taxon>
        <taxon>Myceligenerans</taxon>
    </lineage>
</organism>
<evidence type="ECO:0000259" key="2">
    <source>
        <dbReference type="PROSITE" id="PS50995"/>
    </source>
</evidence>
<proteinExistence type="predicted"/>
<dbReference type="InterPro" id="IPR036390">
    <property type="entry name" value="WH_DNA-bd_sf"/>
</dbReference>
<comment type="caution">
    <text evidence="3">The sequence shown here is derived from an EMBL/GenBank/DDBJ whole genome shotgun (WGS) entry which is preliminary data.</text>
</comment>
<name>A0A3N4Z3Z3_9MICO</name>
<feature type="domain" description="HTH marR-type" evidence="2">
    <location>
        <begin position="28"/>
        <end position="160"/>
    </location>
</feature>
<dbReference type="PANTHER" id="PTHR33164">
    <property type="entry name" value="TRANSCRIPTIONAL REGULATOR, MARR FAMILY"/>
    <property type="match status" value="1"/>
</dbReference>
<dbReference type="GO" id="GO:0003700">
    <property type="term" value="F:DNA-binding transcription factor activity"/>
    <property type="evidence" value="ECO:0007669"/>
    <property type="project" value="InterPro"/>
</dbReference>
<dbReference type="Pfam" id="PF12802">
    <property type="entry name" value="MarR_2"/>
    <property type="match status" value="1"/>
</dbReference>
<reference evidence="3 4" key="1">
    <citation type="submission" date="2018-11" db="EMBL/GenBank/DDBJ databases">
        <title>Sequencing the genomes of 1000 actinobacteria strains.</title>
        <authorList>
            <person name="Klenk H.-P."/>
        </authorList>
    </citation>
    <scope>NUCLEOTIDE SEQUENCE [LARGE SCALE GENOMIC DNA]</scope>
    <source>
        <strain evidence="3 4">DSM 15700</strain>
    </source>
</reference>
<dbReference type="EMBL" id="RKQZ01000001">
    <property type="protein sequence ID" value="RPF19892.1"/>
    <property type="molecule type" value="Genomic_DNA"/>
</dbReference>
<keyword evidence="3" id="KW-0238">DNA-binding</keyword>
<protein>
    <submittedName>
        <fullName evidence="3">DNA-binding MarR family transcriptional regulator</fullName>
    </submittedName>
</protein>
<sequence>MSMSTRRSTVRKPAEPASSPEQASPGPSLGLSWSLVALLREWSVRAEAATDELPHGMRGYQVLRVVVHDAPPTQASLAARLGIDRTVMTYLIDRYVECGFVERQQDPADRRARRIVATARGREMLADVDVRVADAEEDLLAGLPPADRVRFRDLLERAARGISEDDDPCGVVARAVTPVDGR</sequence>
<gene>
    <name evidence="3" type="ORF">EDD34_0460</name>
</gene>
<dbReference type="Gene3D" id="1.10.10.10">
    <property type="entry name" value="Winged helix-like DNA-binding domain superfamily/Winged helix DNA-binding domain"/>
    <property type="match status" value="1"/>
</dbReference>
<dbReference type="InterPro" id="IPR036388">
    <property type="entry name" value="WH-like_DNA-bd_sf"/>
</dbReference>
<accession>A0A3N4Z3Z3</accession>
<evidence type="ECO:0000256" key="1">
    <source>
        <dbReference type="SAM" id="MobiDB-lite"/>
    </source>
</evidence>
<dbReference type="PRINTS" id="PR00598">
    <property type="entry name" value="HTHMARR"/>
</dbReference>
<dbReference type="PANTHER" id="PTHR33164:SF43">
    <property type="entry name" value="HTH-TYPE TRANSCRIPTIONAL REPRESSOR YETL"/>
    <property type="match status" value="1"/>
</dbReference>
<feature type="region of interest" description="Disordered" evidence="1">
    <location>
        <begin position="1"/>
        <end position="27"/>
    </location>
</feature>
<evidence type="ECO:0000313" key="4">
    <source>
        <dbReference type="Proteomes" id="UP000280501"/>
    </source>
</evidence>
<dbReference type="InterPro" id="IPR039422">
    <property type="entry name" value="MarR/SlyA-like"/>
</dbReference>